<sequence>MIPIDQVYGKLTDVFRDVFEDDELEPTPEMTAEDVDGWTSLAHVRLVLTIEEAFGIRFSAAQVSSMANVGDLATTIQKKLS</sequence>
<organism evidence="2 3">
    <name type="scientific">Phenylobacterium montanum</name>
    <dbReference type="NCBI Taxonomy" id="2823693"/>
    <lineage>
        <taxon>Bacteria</taxon>
        <taxon>Pseudomonadati</taxon>
        <taxon>Pseudomonadota</taxon>
        <taxon>Alphaproteobacteria</taxon>
        <taxon>Caulobacterales</taxon>
        <taxon>Caulobacteraceae</taxon>
        <taxon>Phenylobacterium</taxon>
    </lineage>
</organism>
<dbReference type="Gene3D" id="1.10.1200.10">
    <property type="entry name" value="ACP-like"/>
    <property type="match status" value="1"/>
</dbReference>
<evidence type="ECO:0000313" key="2">
    <source>
        <dbReference type="EMBL" id="QUD88774.1"/>
    </source>
</evidence>
<feature type="domain" description="Carrier" evidence="1">
    <location>
        <begin position="2"/>
        <end position="80"/>
    </location>
</feature>
<dbReference type="SUPFAM" id="SSF47336">
    <property type="entry name" value="ACP-like"/>
    <property type="match status" value="1"/>
</dbReference>
<proteinExistence type="predicted"/>
<accession>A0A975G0Y8</accession>
<protein>
    <submittedName>
        <fullName evidence="2">Acyl carrier protein</fullName>
    </submittedName>
</protein>
<dbReference type="KEGG" id="caul:KCG34_02485"/>
<dbReference type="EMBL" id="CP073078">
    <property type="protein sequence ID" value="QUD88774.1"/>
    <property type="molecule type" value="Genomic_DNA"/>
</dbReference>
<keyword evidence="3" id="KW-1185">Reference proteome</keyword>
<dbReference type="Pfam" id="PF00550">
    <property type="entry name" value="PP-binding"/>
    <property type="match status" value="1"/>
</dbReference>
<dbReference type="InterPro" id="IPR009081">
    <property type="entry name" value="PP-bd_ACP"/>
</dbReference>
<dbReference type="PROSITE" id="PS50075">
    <property type="entry name" value="CARRIER"/>
    <property type="match status" value="1"/>
</dbReference>
<name>A0A975G0Y8_9CAUL</name>
<dbReference type="InterPro" id="IPR036736">
    <property type="entry name" value="ACP-like_sf"/>
</dbReference>
<evidence type="ECO:0000313" key="3">
    <source>
        <dbReference type="Proteomes" id="UP000676409"/>
    </source>
</evidence>
<gene>
    <name evidence="2" type="ORF">KCG34_02485</name>
</gene>
<dbReference type="RefSeq" id="WP_211938824.1">
    <property type="nucleotide sequence ID" value="NZ_CP073078.1"/>
</dbReference>
<dbReference type="AlphaFoldDB" id="A0A975G0Y8"/>
<reference evidence="2" key="1">
    <citation type="submission" date="2021-04" db="EMBL/GenBank/DDBJ databases">
        <title>The complete genome sequence of Caulobacter sp. S6.</title>
        <authorList>
            <person name="Tang Y."/>
            <person name="Ouyang W."/>
            <person name="Liu Q."/>
            <person name="Huang B."/>
            <person name="Guo Z."/>
            <person name="Lei P."/>
        </authorList>
    </citation>
    <scope>NUCLEOTIDE SEQUENCE</scope>
    <source>
        <strain evidence="2">S6</strain>
    </source>
</reference>
<evidence type="ECO:0000259" key="1">
    <source>
        <dbReference type="PROSITE" id="PS50075"/>
    </source>
</evidence>
<dbReference type="Proteomes" id="UP000676409">
    <property type="component" value="Chromosome"/>
</dbReference>